<accession>A0A8S5PCK0</accession>
<reference evidence="1" key="1">
    <citation type="journal article" date="2021" name="Proc. Natl. Acad. Sci. U.S.A.">
        <title>A Catalog of Tens of Thousands of Viruses from Human Metagenomes Reveals Hidden Associations with Chronic Diseases.</title>
        <authorList>
            <person name="Tisza M.J."/>
            <person name="Buck C.B."/>
        </authorList>
    </citation>
    <scope>NUCLEOTIDE SEQUENCE</scope>
    <source>
        <strain evidence="1">Ctorp6</strain>
    </source>
</reference>
<dbReference type="GO" id="GO:0004519">
    <property type="term" value="F:endonuclease activity"/>
    <property type="evidence" value="ECO:0007669"/>
    <property type="project" value="UniProtKB-KW"/>
</dbReference>
<keyword evidence="1" id="KW-0255">Endonuclease</keyword>
<evidence type="ECO:0000313" key="1">
    <source>
        <dbReference type="EMBL" id="DAE04798.1"/>
    </source>
</evidence>
<name>A0A8S5PCK0_9CAUD</name>
<proteinExistence type="predicted"/>
<keyword evidence="1" id="KW-0540">Nuclease</keyword>
<dbReference type="EMBL" id="BK015394">
    <property type="protein sequence ID" value="DAE04798.1"/>
    <property type="molecule type" value="Genomic_DNA"/>
</dbReference>
<protein>
    <submittedName>
        <fullName evidence="1">HNH endonuclease bacteriophage, HNH Endonuclease, DNA.52A</fullName>
    </submittedName>
</protein>
<sequence>MKLEIELIPRTCWNKNLRKLLKANRWNQISKSVREAANHKCEICGAECEKLEAHEQWEYNDENHVQSLKRIIAVCPDCHHVIHLGATQRRLGNEAYLEALKHFKKVNKCDEKKVSDELQKAHKLFQDRSTFTDWHFDEESFEKNGIPKTYFKNN</sequence>
<organism evidence="1">
    <name type="scientific">Siphoviridae sp. ctorp6</name>
    <dbReference type="NCBI Taxonomy" id="2825673"/>
    <lineage>
        <taxon>Viruses</taxon>
        <taxon>Duplodnaviria</taxon>
        <taxon>Heunggongvirae</taxon>
        <taxon>Uroviricota</taxon>
        <taxon>Caudoviricetes</taxon>
    </lineage>
</organism>
<keyword evidence="1" id="KW-0378">Hydrolase</keyword>